<feature type="region of interest" description="Disordered" evidence="2">
    <location>
        <begin position="229"/>
        <end position="260"/>
    </location>
</feature>
<dbReference type="SMART" id="SM00496">
    <property type="entry name" value="IENR2"/>
    <property type="match status" value="5"/>
</dbReference>
<dbReference type="CDD" id="cd10437">
    <property type="entry name" value="GIY-YIG_HE_I-TevI_like"/>
    <property type="match status" value="1"/>
</dbReference>
<reference evidence="4 5" key="1">
    <citation type="submission" date="2014-07" db="EMBL/GenBank/DDBJ databases">
        <title>Expanding our view of genomic diversity in Candidatus Accumulibacter clades.</title>
        <authorList>
            <person name="Skennerton C.T."/>
            <person name="Barr J.J."/>
            <person name="Slater F.R."/>
            <person name="Bond P.L."/>
            <person name="Tyson G.W."/>
        </authorList>
    </citation>
    <scope>NUCLEOTIDE SEQUENCE [LARGE SCALE GENOMIC DNA]</scope>
    <source>
        <strain evidence="5">SK-01</strain>
    </source>
</reference>
<dbReference type="PROSITE" id="PS50164">
    <property type="entry name" value="GIY_YIG"/>
    <property type="match status" value="1"/>
</dbReference>
<proteinExistence type="predicted"/>
<dbReference type="SUPFAM" id="SSF82771">
    <property type="entry name" value="GIY-YIG endonuclease"/>
    <property type="match status" value="1"/>
</dbReference>
<evidence type="ECO:0000259" key="3">
    <source>
        <dbReference type="PROSITE" id="PS50164"/>
    </source>
</evidence>
<comment type="similarity">
    <text evidence="1">To endonucleases of group I introns of fungi and phage.</text>
</comment>
<dbReference type="AlphaFoldDB" id="A0A084XW75"/>
<protein>
    <submittedName>
        <fullName evidence="4">Group I intron endonuclease</fullName>
    </submittedName>
</protein>
<keyword evidence="4" id="KW-0378">Hydrolase</keyword>
<evidence type="ECO:0000256" key="1">
    <source>
        <dbReference type="ARBA" id="ARBA00010045"/>
    </source>
</evidence>
<feature type="domain" description="GIY-YIG" evidence="3">
    <location>
        <begin position="21"/>
        <end position="108"/>
    </location>
</feature>
<keyword evidence="4" id="KW-0255">Endonuclease</keyword>
<dbReference type="GO" id="GO:0003677">
    <property type="term" value="F:DNA binding"/>
    <property type="evidence" value="ECO:0007669"/>
    <property type="project" value="InterPro"/>
</dbReference>
<dbReference type="STRING" id="1457154.CAPSK01_003983"/>
<evidence type="ECO:0000313" key="4">
    <source>
        <dbReference type="EMBL" id="KFB66719.1"/>
    </source>
</evidence>
<dbReference type="NCBIfam" id="TIGR01453">
    <property type="entry name" value="grpIintron_endo"/>
    <property type="match status" value="1"/>
</dbReference>
<organism evidence="4 5">
    <name type="scientific">Candidatus Accumulibacter vicinus</name>
    <dbReference type="NCBI Taxonomy" id="2954382"/>
    <lineage>
        <taxon>Bacteria</taxon>
        <taxon>Pseudomonadati</taxon>
        <taxon>Pseudomonadota</taxon>
        <taxon>Betaproteobacteria</taxon>
        <taxon>Candidatus Accumulibacter</taxon>
    </lineage>
</organism>
<dbReference type="Pfam" id="PF01541">
    <property type="entry name" value="GIY-YIG"/>
    <property type="match status" value="1"/>
</dbReference>
<keyword evidence="4" id="KW-0540">Nuclease</keyword>
<dbReference type="Pfam" id="PF07460">
    <property type="entry name" value="NUMOD3"/>
    <property type="match status" value="4"/>
</dbReference>
<gene>
    <name evidence="4" type="ORF">CAPSK01_003983</name>
</gene>
<comment type="caution">
    <text evidence="4">The sequence shown here is derived from an EMBL/GenBank/DDBJ whole genome shotgun (WGS) entry which is preliminary data.</text>
</comment>
<evidence type="ECO:0000256" key="2">
    <source>
        <dbReference type="SAM" id="MobiDB-lite"/>
    </source>
</evidence>
<dbReference type="InterPro" id="IPR006350">
    <property type="entry name" value="Intron_endoG1"/>
</dbReference>
<dbReference type="InterPro" id="IPR000305">
    <property type="entry name" value="GIY-YIG_endonuc"/>
</dbReference>
<accession>A0A084XW75</accession>
<dbReference type="RefSeq" id="WP_273703950.1">
    <property type="nucleotide sequence ID" value="NZ_JDSS02000038.1"/>
</dbReference>
<dbReference type="SMART" id="SM00465">
    <property type="entry name" value="GIYc"/>
    <property type="match status" value="1"/>
</dbReference>
<dbReference type="InterPro" id="IPR003611">
    <property type="entry name" value="NUMOD3"/>
</dbReference>
<dbReference type="Gene3D" id="3.40.1440.10">
    <property type="entry name" value="GIY-YIG endonuclease"/>
    <property type="match status" value="1"/>
</dbReference>
<evidence type="ECO:0000313" key="5">
    <source>
        <dbReference type="Proteomes" id="UP000019812"/>
    </source>
</evidence>
<dbReference type="Proteomes" id="UP000019812">
    <property type="component" value="Unassembled WGS sequence"/>
</dbReference>
<name>A0A084XW75_9PROT</name>
<dbReference type="InterPro" id="IPR035901">
    <property type="entry name" value="GIY-YIG_endonuc_sf"/>
</dbReference>
<dbReference type="EMBL" id="JDSS02000038">
    <property type="protein sequence ID" value="KFB66719.1"/>
    <property type="molecule type" value="Genomic_DNA"/>
</dbReference>
<sequence>MTFSKRVMIEALSFSELPDYRFMGVYYIQNLVTNRFYIGSSADVYSRIKSHLNMLQRGVHSNIHLQRSYNKHGQGKFAWGVCEEVFDIDQLLVVEQTWIDVMGDYNICTEAGSTRGYKATEETRAKLSAVKSGINNPMYGTKRPEVGEIFRKLHTGKVLSEEHKRKCSEALKGNRGPWDNPESVAKIIEAARASNTGRKHSDETRAKVSAAGMGRVVSEETREKIRVKSTGRVHSEDTRAKMSASMSGTPKTLSDDERQRRRIAAASIYSKLTDEQKAARVQKMLETKRLKANSRN</sequence>
<dbReference type="GO" id="GO:0004519">
    <property type="term" value="F:endonuclease activity"/>
    <property type="evidence" value="ECO:0007669"/>
    <property type="project" value="UniProtKB-KW"/>
</dbReference>